<evidence type="ECO:0000313" key="4">
    <source>
        <dbReference type="Proteomes" id="UP001244341"/>
    </source>
</evidence>
<feature type="region of interest" description="Disordered" evidence="1">
    <location>
        <begin position="112"/>
        <end position="133"/>
    </location>
</feature>
<feature type="compositionally biased region" description="Pro residues" evidence="1">
    <location>
        <begin position="122"/>
        <end position="131"/>
    </location>
</feature>
<dbReference type="InterPro" id="IPR051681">
    <property type="entry name" value="Ser/Thr_Kinases-Pseudokinases"/>
</dbReference>
<sequence>MAPPGPIEEPALAWLDSGLYKLLFNVSVKNAVIDAENKLSKAKTCGLMDAGASDTQVMLRRLDSAVKCVTAVAHELSHSAVLWQLLMQLLLLSTIKKILQCSQQLEDSLFDLPSQPSAPLHTPGPEPPRTPQPGLLLAEQAALAAAAAAAADEDSFSCMQFAVPVRMVPWQELAIQKPLGQGAYGTVFAASLKGTQGGGAAAAAAALAPSSRSNSSSQLLQAGISSSTSAVAGPGSRHGSTQRLNSGSLLASVLHCDLRAPNLLLSGLRPDSWSIKVADFGLAQWTGEDGETALTDTVTNRLWLAPEVLHSPEATGDGCFVVSKAADVYSFGCIMYEVLTGRLPFETDSIHQQMLEVIGGFGDPVGHLGPLHWPHQHDLQHGFNTPELLQLQPLFESCVDVNPAARPSFEQKAPHPPAPAQQQQQQQQQQ</sequence>
<feature type="compositionally biased region" description="Low complexity" evidence="1">
    <location>
        <begin position="421"/>
        <end position="430"/>
    </location>
</feature>
<dbReference type="Proteomes" id="UP001244341">
    <property type="component" value="Chromosome 5b"/>
</dbReference>
<proteinExistence type="predicted"/>
<dbReference type="InterPro" id="IPR000719">
    <property type="entry name" value="Prot_kinase_dom"/>
</dbReference>
<dbReference type="PANTHER" id="PTHR44329">
    <property type="entry name" value="SERINE/THREONINE-PROTEIN KINASE TNNI3K-RELATED"/>
    <property type="match status" value="1"/>
</dbReference>
<evidence type="ECO:0000256" key="1">
    <source>
        <dbReference type="SAM" id="MobiDB-lite"/>
    </source>
</evidence>
<dbReference type="EMBL" id="CP126212">
    <property type="protein sequence ID" value="WIA13978.1"/>
    <property type="molecule type" value="Genomic_DNA"/>
</dbReference>
<feature type="domain" description="Protein kinase" evidence="2">
    <location>
        <begin position="42"/>
        <end position="418"/>
    </location>
</feature>
<dbReference type="Pfam" id="PF00069">
    <property type="entry name" value="Pkinase"/>
    <property type="match status" value="1"/>
</dbReference>
<evidence type="ECO:0000313" key="3">
    <source>
        <dbReference type="EMBL" id="WIA13978.1"/>
    </source>
</evidence>
<accession>A0ABY8TXU2</accession>
<keyword evidence="4" id="KW-1185">Reference proteome</keyword>
<dbReference type="PROSITE" id="PS50011">
    <property type="entry name" value="PROTEIN_KINASE_DOM"/>
    <property type="match status" value="1"/>
</dbReference>
<dbReference type="SUPFAM" id="SSF56112">
    <property type="entry name" value="Protein kinase-like (PK-like)"/>
    <property type="match status" value="1"/>
</dbReference>
<protein>
    <recommendedName>
        <fullName evidence="2">Protein kinase domain-containing protein</fullName>
    </recommendedName>
</protein>
<gene>
    <name evidence="3" type="ORF">OEZ85_002542</name>
</gene>
<reference evidence="3 4" key="1">
    <citation type="submission" date="2023-05" db="EMBL/GenBank/DDBJ databases">
        <title>A 100% complete, gapless, phased diploid assembly of the Scenedesmus obliquus UTEX 3031 genome.</title>
        <authorList>
            <person name="Biondi T.C."/>
            <person name="Hanschen E.R."/>
            <person name="Kwon T."/>
            <person name="Eng W."/>
            <person name="Kruse C.P.S."/>
            <person name="Koehler S.I."/>
            <person name="Kunde Y."/>
            <person name="Gleasner C.D."/>
            <person name="You Mak K.T."/>
            <person name="Polle J."/>
            <person name="Hovde B.T."/>
            <person name="Starkenburg S.R."/>
        </authorList>
    </citation>
    <scope>NUCLEOTIDE SEQUENCE [LARGE SCALE GENOMIC DNA]</scope>
    <source>
        <strain evidence="3 4">DOE0152z</strain>
    </source>
</reference>
<name>A0ABY8TXU2_TETOB</name>
<feature type="region of interest" description="Disordered" evidence="1">
    <location>
        <begin position="405"/>
        <end position="430"/>
    </location>
</feature>
<dbReference type="Gene3D" id="1.10.510.10">
    <property type="entry name" value="Transferase(Phosphotransferase) domain 1"/>
    <property type="match status" value="1"/>
</dbReference>
<dbReference type="InterPro" id="IPR011009">
    <property type="entry name" value="Kinase-like_dom_sf"/>
</dbReference>
<organism evidence="3 4">
    <name type="scientific">Tetradesmus obliquus</name>
    <name type="common">Green alga</name>
    <name type="synonym">Acutodesmus obliquus</name>
    <dbReference type="NCBI Taxonomy" id="3088"/>
    <lineage>
        <taxon>Eukaryota</taxon>
        <taxon>Viridiplantae</taxon>
        <taxon>Chlorophyta</taxon>
        <taxon>core chlorophytes</taxon>
        <taxon>Chlorophyceae</taxon>
        <taxon>CS clade</taxon>
        <taxon>Sphaeropleales</taxon>
        <taxon>Scenedesmaceae</taxon>
        <taxon>Tetradesmus</taxon>
    </lineage>
</organism>
<evidence type="ECO:0000259" key="2">
    <source>
        <dbReference type="PROSITE" id="PS50011"/>
    </source>
</evidence>